<dbReference type="AlphaFoldDB" id="A0AAD5K2M6"/>
<organism evidence="2 3">
    <name type="scientific">Phascolomyces articulosus</name>
    <dbReference type="NCBI Taxonomy" id="60185"/>
    <lineage>
        <taxon>Eukaryota</taxon>
        <taxon>Fungi</taxon>
        <taxon>Fungi incertae sedis</taxon>
        <taxon>Mucoromycota</taxon>
        <taxon>Mucoromycotina</taxon>
        <taxon>Mucoromycetes</taxon>
        <taxon>Mucorales</taxon>
        <taxon>Lichtheimiaceae</taxon>
        <taxon>Phascolomyces</taxon>
    </lineage>
</organism>
<reference evidence="2" key="1">
    <citation type="journal article" date="2022" name="IScience">
        <title>Evolution of zygomycete secretomes and the origins of terrestrial fungal ecologies.</title>
        <authorList>
            <person name="Chang Y."/>
            <person name="Wang Y."/>
            <person name="Mondo S."/>
            <person name="Ahrendt S."/>
            <person name="Andreopoulos W."/>
            <person name="Barry K."/>
            <person name="Beard J."/>
            <person name="Benny G.L."/>
            <person name="Blankenship S."/>
            <person name="Bonito G."/>
            <person name="Cuomo C."/>
            <person name="Desiro A."/>
            <person name="Gervers K.A."/>
            <person name="Hundley H."/>
            <person name="Kuo A."/>
            <person name="LaButti K."/>
            <person name="Lang B.F."/>
            <person name="Lipzen A."/>
            <person name="O'Donnell K."/>
            <person name="Pangilinan J."/>
            <person name="Reynolds N."/>
            <person name="Sandor L."/>
            <person name="Smith M.E."/>
            <person name="Tsang A."/>
            <person name="Grigoriev I.V."/>
            <person name="Stajich J.E."/>
            <person name="Spatafora J.W."/>
        </authorList>
    </citation>
    <scope>NUCLEOTIDE SEQUENCE</scope>
    <source>
        <strain evidence="2">RSA 2281</strain>
    </source>
</reference>
<accession>A0AAD5K2M6</accession>
<sequence>MSRTLHIPDIDMTTSTATTPTELMGVKTESSTIAALTGEATSAKTTASDIEAHLDKGREQWQWYAKTQPGQPPTEVWSWKIPKLKDENKNPATKATKMKMNVTAKCRGGRPPKGNSTKLTKHCVLPTGSIKHERGLSEIRGTHGSMIEDTFIHPIPSTVTNTNDEILTSSSPFSTQSKSSSPHIIILLDHS</sequence>
<evidence type="ECO:0000313" key="3">
    <source>
        <dbReference type="Proteomes" id="UP001209540"/>
    </source>
</evidence>
<dbReference type="EMBL" id="JAIXMP010000027">
    <property type="protein sequence ID" value="KAI9252955.1"/>
    <property type="molecule type" value="Genomic_DNA"/>
</dbReference>
<comment type="caution">
    <text evidence="2">The sequence shown here is derived from an EMBL/GenBank/DDBJ whole genome shotgun (WGS) entry which is preliminary data.</text>
</comment>
<name>A0AAD5K2M6_9FUNG</name>
<gene>
    <name evidence="2" type="ORF">BDA99DRAFT_563258</name>
</gene>
<evidence type="ECO:0000256" key="1">
    <source>
        <dbReference type="SAM" id="MobiDB-lite"/>
    </source>
</evidence>
<proteinExistence type="predicted"/>
<dbReference type="Proteomes" id="UP001209540">
    <property type="component" value="Unassembled WGS sequence"/>
</dbReference>
<evidence type="ECO:0000313" key="2">
    <source>
        <dbReference type="EMBL" id="KAI9252955.1"/>
    </source>
</evidence>
<reference evidence="2" key="2">
    <citation type="submission" date="2023-02" db="EMBL/GenBank/DDBJ databases">
        <authorList>
            <consortium name="DOE Joint Genome Institute"/>
            <person name="Mondo S.J."/>
            <person name="Chang Y."/>
            <person name="Wang Y."/>
            <person name="Ahrendt S."/>
            <person name="Andreopoulos W."/>
            <person name="Barry K."/>
            <person name="Beard J."/>
            <person name="Benny G.L."/>
            <person name="Blankenship S."/>
            <person name="Bonito G."/>
            <person name="Cuomo C."/>
            <person name="Desiro A."/>
            <person name="Gervers K.A."/>
            <person name="Hundley H."/>
            <person name="Kuo A."/>
            <person name="LaButti K."/>
            <person name="Lang B.F."/>
            <person name="Lipzen A."/>
            <person name="O'Donnell K."/>
            <person name="Pangilinan J."/>
            <person name="Reynolds N."/>
            <person name="Sandor L."/>
            <person name="Smith M.W."/>
            <person name="Tsang A."/>
            <person name="Grigoriev I.V."/>
            <person name="Stajich J.E."/>
            <person name="Spatafora J.W."/>
        </authorList>
    </citation>
    <scope>NUCLEOTIDE SEQUENCE</scope>
    <source>
        <strain evidence="2">RSA 2281</strain>
    </source>
</reference>
<feature type="region of interest" description="Disordered" evidence="1">
    <location>
        <begin position="169"/>
        <end position="191"/>
    </location>
</feature>
<keyword evidence="3" id="KW-1185">Reference proteome</keyword>
<protein>
    <submittedName>
        <fullName evidence="2">Uncharacterized protein</fullName>
    </submittedName>
</protein>
<feature type="compositionally biased region" description="Low complexity" evidence="1">
    <location>
        <begin position="169"/>
        <end position="181"/>
    </location>
</feature>